<evidence type="ECO:0000256" key="3">
    <source>
        <dbReference type="ARBA" id="ARBA00022801"/>
    </source>
</evidence>
<accession>A0ABW2I2T0</accession>
<dbReference type="InterPro" id="IPR036852">
    <property type="entry name" value="Peptidase_S8/S53_dom_sf"/>
</dbReference>
<dbReference type="InterPro" id="IPR000209">
    <property type="entry name" value="Peptidase_S8/S53_dom"/>
</dbReference>
<dbReference type="InterPro" id="IPR023827">
    <property type="entry name" value="Peptidase_S8_Asp-AS"/>
</dbReference>
<feature type="active site" description="Charge relay system" evidence="5">
    <location>
        <position position="318"/>
    </location>
</feature>
<feature type="domain" description="Peptidase S8/S53" evidence="8">
    <location>
        <begin position="126"/>
        <end position="358"/>
    </location>
</feature>
<feature type="signal peptide" evidence="7">
    <location>
        <begin position="1"/>
        <end position="26"/>
    </location>
</feature>
<dbReference type="PROSITE" id="PS51892">
    <property type="entry name" value="SUBTILASE"/>
    <property type="match status" value="1"/>
</dbReference>
<keyword evidence="10" id="KW-1185">Reference proteome</keyword>
<evidence type="ECO:0000256" key="5">
    <source>
        <dbReference type="PROSITE-ProRule" id="PRU01240"/>
    </source>
</evidence>
<keyword evidence="2 5" id="KW-0645">Protease</keyword>
<sequence>MRMRVLGTLLTAAAVTMAGTAVPAQAAEGNVLGAGAAGAIPGRYIVTMRTPGISAQGAGGGVSYTRRMSAKQARRLAATAGVQYVEQDRVLHTEATQRNPVWGLDRIDQRAVRASRTYTPTDDGSAVTAYVIDTGIRISHSEFRGRAAYGYDFVDGDAIAADCNGHGTHVAGTIGGARYGVAKKVRLVAVRVLDCAGEGTLSGVIAGVDWVTRHAARPAVANMSLGGGRSASLEAAVRRSIARGVTYVVAAGNENTNASAESPAAVAAAITVGASDSKDRRAAFSNYGSVIDLFAPGVGIRSAFASSDTAAVTASGTSMAAPHVAGAAALVLDAAPGWSPRQVRDYLVARATTGKVKGAKGSPNRLLFVTAPPAAPKITSTGVVLTAGKAYAGRLSASRRGSWSLVAGRLPAGLKLSPSGVISGTPTAPGTATVQVRFTDFVPYVMSKSLTITVRKSVPSISTTVPAGTAGLEYLAKVSADRAGTWAVTDGALPAGLTLGADGTIAGVPAEAGSSTVTVTFTDGWGSTATASMTLEIR</sequence>
<keyword evidence="3 5" id="KW-0378">Hydrolase</keyword>
<dbReference type="PROSITE" id="PS00136">
    <property type="entry name" value="SUBTILASE_ASP"/>
    <property type="match status" value="1"/>
</dbReference>
<keyword evidence="4 5" id="KW-0720">Serine protease</keyword>
<evidence type="ECO:0000313" key="9">
    <source>
        <dbReference type="EMBL" id="MFC7279114.1"/>
    </source>
</evidence>
<dbReference type="InterPro" id="IPR015500">
    <property type="entry name" value="Peptidase_S8_subtilisin-rel"/>
</dbReference>
<evidence type="ECO:0000256" key="2">
    <source>
        <dbReference type="ARBA" id="ARBA00022670"/>
    </source>
</evidence>
<feature type="active site" description="Charge relay system" evidence="5">
    <location>
        <position position="133"/>
    </location>
</feature>
<keyword evidence="7" id="KW-0732">Signal</keyword>
<evidence type="ECO:0000256" key="4">
    <source>
        <dbReference type="ARBA" id="ARBA00022825"/>
    </source>
</evidence>
<evidence type="ECO:0000256" key="1">
    <source>
        <dbReference type="ARBA" id="ARBA00011073"/>
    </source>
</evidence>
<dbReference type="Gene3D" id="3.40.50.200">
    <property type="entry name" value="Peptidase S8/S53 domain"/>
    <property type="match status" value="1"/>
</dbReference>
<dbReference type="EMBL" id="JBHTBJ010000044">
    <property type="protein sequence ID" value="MFC7279114.1"/>
    <property type="molecule type" value="Genomic_DNA"/>
</dbReference>
<dbReference type="PRINTS" id="PR00723">
    <property type="entry name" value="SUBTILISIN"/>
</dbReference>
<reference evidence="10" key="1">
    <citation type="journal article" date="2019" name="Int. J. Syst. Evol. Microbiol.">
        <title>The Global Catalogue of Microorganisms (GCM) 10K type strain sequencing project: providing services to taxonomists for standard genome sequencing and annotation.</title>
        <authorList>
            <consortium name="The Broad Institute Genomics Platform"/>
            <consortium name="The Broad Institute Genome Sequencing Center for Infectious Disease"/>
            <person name="Wu L."/>
            <person name="Ma J."/>
        </authorList>
    </citation>
    <scope>NUCLEOTIDE SEQUENCE [LARGE SCALE GENOMIC DNA]</scope>
    <source>
        <strain evidence="10">XZYJT-10</strain>
    </source>
</reference>
<dbReference type="PROSITE" id="PS00138">
    <property type="entry name" value="SUBTILASE_SER"/>
    <property type="match status" value="1"/>
</dbReference>
<evidence type="ECO:0000256" key="7">
    <source>
        <dbReference type="SAM" id="SignalP"/>
    </source>
</evidence>
<dbReference type="InterPro" id="IPR022398">
    <property type="entry name" value="Peptidase_S8_His-AS"/>
</dbReference>
<dbReference type="InterPro" id="IPR034193">
    <property type="entry name" value="PCSK9_ProteinaseK-like"/>
</dbReference>
<dbReference type="InterPro" id="IPR023828">
    <property type="entry name" value="Peptidase_S8_Ser-AS"/>
</dbReference>
<evidence type="ECO:0000259" key="8">
    <source>
        <dbReference type="Pfam" id="PF00082"/>
    </source>
</evidence>
<name>A0ABW2I2T0_9ACTN</name>
<comment type="caution">
    <text evidence="9">The sequence shown here is derived from an EMBL/GenBank/DDBJ whole genome shotgun (WGS) entry which is preliminary data.</text>
</comment>
<dbReference type="SUPFAM" id="SSF52743">
    <property type="entry name" value="Subtilisin-like"/>
    <property type="match status" value="1"/>
</dbReference>
<dbReference type="InterPro" id="IPR015919">
    <property type="entry name" value="Cadherin-like_sf"/>
</dbReference>
<evidence type="ECO:0000256" key="6">
    <source>
        <dbReference type="RuleBase" id="RU003355"/>
    </source>
</evidence>
<dbReference type="Pfam" id="PF00082">
    <property type="entry name" value="Peptidase_S8"/>
    <property type="match status" value="1"/>
</dbReference>
<gene>
    <name evidence="9" type="ORF">ACFQS1_34565</name>
</gene>
<dbReference type="PANTHER" id="PTHR43806">
    <property type="entry name" value="PEPTIDASE S8"/>
    <property type="match status" value="1"/>
</dbReference>
<evidence type="ECO:0000313" key="10">
    <source>
        <dbReference type="Proteomes" id="UP001596548"/>
    </source>
</evidence>
<dbReference type="CDD" id="cd04077">
    <property type="entry name" value="Peptidases_S8_PCSK9_ProteinaseK_like"/>
    <property type="match status" value="1"/>
</dbReference>
<dbReference type="PROSITE" id="PS00137">
    <property type="entry name" value="SUBTILASE_HIS"/>
    <property type="match status" value="1"/>
</dbReference>
<proteinExistence type="inferred from homology"/>
<organism evidence="9 10">
    <name type="scientific">Paractinoplanes rhizophilus</name>
    <dbReference type="NCBI Taxonomy" id="1416877"/>
    <lineage>
        <taxon>Bacteria</taxon>
        <taxon>Bacillati</taxon>
        <taxon>Actinomycetota</taxon>
        <taxon>Actinomycetes</taxon>
        <taxon>Micromonosporales</taxon>
        <taxon>Micromonosporaceae</taxon>
        <taxon>Paractinoplanes</taxon>
    </lineage>
</organism>
<dbReference type="Proteomes" id="UP001596548">
    <property type="component" value="Unassembled WGS sequence"/>
</dbReference>
<dbReference type="RefSeq" id="WP_378976227.1">
    <property type="nucleotide sequence ID" value="NZ_JBHTBJ010000044.1"/>
</dbReference>
<dbReference type="Gene3D" id="2.60.40.10">
    <property type="entry name" value="Immunoglobulins"/>
    <property type="match status" value="2"/>
</dbReference>
<dbReference type="PANTHER" id="PTHR43806:SF11">
    <property type="entry name" value="CEREVISIN-RELATED"/>
    <property type="match status" value="1"/>
</dbReference>
<comment type="similarity">
    <text evidence="1 5 6">Belongs to the peptidase S8 family.</text>
</comment>
<feature type="active site" description="Charge relay system" evidence="5">
    <location>
        <position position="166"/>
    </location>
</feature>
<dbReference type="InterPro" id="IPR013783">
    <property type="entry name" value="Ig-like_fold"/>
</dbReference>
<feature type="chain" id="PRO_5047501428" evidence="7">
    <location>
        <begin position="27"/>
        <end position="538"/>
    </location>
</feature>
<dbReference type="SUPFAM" id="SSF49313">
    <property type="entry name" value="Cadherin-like"/>
    <property type="match status" value="1"/>
</dbReference>
<dbReference type="InterPro" id="IPR050131">
    <property type="entry name" value="Peptidase_S8_subtilisin-like"/>
</dbReference>
<dbReference type="Pfam" id="PF05345">
    <property type="entry name" value="He_PIG"/>
    <property type="match status" value="2"/>
</dbReference>
<protein>
    <submittedName>
        <fullName evidence="9">S8 family serine peptidase</fullName>
    </submittedName>
</protein>